<feature type="region of interest" description="Disordered" evidence="1">
    <location>
        <begin position="12"/>
        <end position="39"/>
    </location>
</feature>
<dbReference type="Proteomes" id="UP001054945">
    <property type="component" value="Unassembled WGS sequence"/>
</dbReference>
<feature type="compositionally biased region" description="Basic and acidic residues" evidence="1">
    <location>
        <begin position="20"/>
        <end position="35"/>
    </location>
</feature>
<reference evidence="2 3" key="1">
    <citation type="submission" date="2021-06" db="EMBL/GenBank/DDBJ databases">
        <title>Caerostris extrusa draft genome.</title>
        <authorList>
            <person name="Kono N."/>
            <person name="Arakawa K."/>
        </authorList>
    </citation>
    <scope>NUCLEOTIDE SEQUENCE [LARGE SCALE GENOMIC DNA]</scope>
</reference>
<keyword evidence="3" id="KW-1185">Reference proteome</keyword>
<evidence type="ECO:0000256" key="1">
    <source>
        <dbReference type="SAM" id="MobiDB-lite"/>
    </source>
</evidence>
<name>A0AAV4UJB8_CAEEX</name>
<sequence length="96" mass="10839">MEIIFQFAGELRPGNYKPQENSRRHAPGDGSEPHPKNKTHFRKAIRKWIRSNFDLGQSIAVVYLNRDYEPPPLGTGEGKGVVGTPHSPLYVKTEII</sequence>
<proteinExistence type="predicted"/>
<gene>
    <name evidence="2" type="ORF">CEXT_302231</name>
</gene>
<dbReference type="EMBL" id="BPLR01012981">
    <property type="protein sequence ID" value="GIY57873.1"/>
    <property type="molecule type" value="Genomic_DNA"/>
</dbReference>
<protein>
    <submittedName>
        <fullName evidence="2">Uncharacterized protein</fullName>
    </submittedName>
</protein>
<evidence type="ECO:0000313" key="2">
    <source>
        <dbReference type="EMBL" id="GIY57873.1"/>
    </source>
</evidence>
<accession>A0AAV4UJB8</accession>
<comment type="caution">
    <text evidence="2">The sequence shown here is derived from an EMBL/GenBank/DDBJ whole genome shotgun (WGS) entry which is preliminary data.</text>
</comment>
<evidence type="ECO:0000313" key="3">
    <source>
        <dbReference type="Proteomes" id="UP001054945"/>
    </source>
</evidence>
<dbReference type="AlphaFoldDB" id="A0AAV4UJB8"/>
<organism evidence="2 3">
    <name type="scientific">Caerostris extrusa</name>
    <name type="common">Bark spider</name>
    <name type="synonym">Caerostris bankana</name>
    <dbReference type="NCBI Taxonomy" id="172846"/>
    <lineage>
        <taxon>Eukaryota</taxon>
        <taxon>Metazoa</taxon>
        <taxon>Ecdysozoa</taxon>
        <taxon>Arthropoda</taxon>
        <taxon>Chelicerata</taxon>
        <taxon>Arachnida</taxon>
        <taxon>Araneae</taxon>
        <taxon>Araneomorphae</taxon>
        <taxon>Entelegynae</taxon>
        <taxon>Araneoidea</taxon>
        <taxon>Araneidae</taxon>
        <taxon>Caerostris</taxon>
    </lineage>
</organism>